<dbReference type="AlphaFoldDB" id="A0A401X7R1"/>
<name>A0A401X7R1_ACEPA</name>
<protein>
    <submittedName>
        <fullName evidence="1">Uncharacterized protein</fullName>
    </submittedName>
</protein>
<sequence>MDIFSRRSLLKALAILQSGIEDIETKVWQHINMRTFEITSDAQDPDKVHVSEMVPFRRYGITLDTGSGQKEEYRELPAIMQGIWDVDPNGYEKAIKARFSDAAYSIKGSSPYRDKISLRSVPLSIEEAMDAISEAIDQNRPYQPVIMPLALNYADLQTEARQRNMQSKSLIEGRVEAHQLAMGEDIPALFRGLRNMSGPINKNCRNRLLSFFNSPTMENWDDVARLIISSDMDITPWSIWTSLDPSAPRSLNKDGRWPKIPDKEMFIRILEAAASEPKQLVEAKQVTADDILKEKLAVENALRRSLGMDSLTDAEIDEAFLRTSEGGDREIEDCPSPGM</sequence>
<comment type="caution">
    <text evidence="1">The sequence shown here is derived from an EMBL/GenBank/DDBJ whole genome shotgun (WGS) entry which is preliminary data.</text>
</comment>
<keyword evidence="2" id="KW-1185">Reference proteome</keyword>
<dbReference type="EMBL" id="BDEV01000123">
    <property type="protein sequence ID" value="GCD63783.1"/>
    <property type="molecule type" value="Genomic_DNA"/>
</dbReference>
<evidence type="ECO:0000313" key="1">
    <source>
        <dbReference type="EMBL" id="GCD63783.1"/>
    </source>
</evidence>
<reference evidence="1 2" key="1">
    <citation type="submission" date="2016-06" db="EMBL/GenBank/DDBJ databases">
        <title>Acetobacter pasteurianus NBRC 3278 whole genome sequencing project.</title>
        <authorList>
            <person name="Matsutani M."/>
            <person name="Shiwa Y."/>
            <person name="Okamoto-Kainuma A."/>
            <person name="Ishikawa M."/>
            <person name="Koizumi Y."/>
            <person name="Yoshikawa H."/>
            <person name="Yakushi T."/>
            <person name="Matsushita K."/>
        </authorList>
    </citation>
    <scope>NUCLEOTIDE SEQUENCE [LARGE SCALE GENOMIC DNA]</scope>
    <source>
        <strain evidence="1 2">NBRC 3278</strain>
    </source>
</reference>
<evidence type="ECO:0000313" key="2">
    <source>
        <dbReference type="Proteomes" id="UP000287385"/>
    </source>
</evidence>
<dbReference type="Proteomes" id="UP000287385">
    <property type="component" value="Unassembled WGS sequence"/>
</dbReference>
<proteinExistence type="predicted"/>
<gene>
    <name evidence="1" type="ORF">NBRC3278_2876</name>
</gene>
<accession>A0A401X7R1</accession>
<organism evidence="1 2">
    <name type="scientific">Acetobacter pasteurianus NBRC 3278</name>
    <dbReference type="NCBI Taxonomy" id="1226660"/>
    <lineage>
        <taxon>Bacteria</taxon>
        <taxon>Pseudomonadati</taxon>
        <taxon>Pseudomonadota</taxon>
        <taxon>Alphaproteobacteria</taxon>
        <taxon>Acetobacterales</taxon>
        <taxon>Acetobacteraceae</taxon>
        <taxon>Acetobacter</taxon>
    </lineage>
</organism>
<dbReference type="RefSeq" id="WP_124297702.1">
    <property type="nucleotide sequence ID" value="NZ_BDEV01000123.1"/>
</dbReference>